<evidence type="ECO:0000313" key="2">
    <source>
        <dbReference type="EMBL" id="RDY66715.1"/>
    </source>
</evidence>
<dbReference type="EMBL" id="QTJR01000007">
    <property type="protein sequence ID" value="RDY66715.1"/>
    <property type="molecule type" value="Genomic_DNA"/>
</dbReference>
<sequence length="95" mass="11019">MAVYVDSEGIRWRGKEWCHLVADSIEELHLFAARLGLQRRWFQDKGRYPHYDVTMAVRDRALRMGAVEADRATLIACCKRVRADILRRSAQMALA</sequence>
<proteinExistence type="predicted"/>
<feature type="domain" description="DUF4031" evidence="1">
    <location>
        <begin position="3"/>
        <end position="79"/>
    </location>
</feature>
<dbReference type="Proteomes" id="UP000256829">
    <property type="component" value="Unassembled WGS sequence"/>
</dbReference>
<evidence type="ECO:0000313" key="3">
    <source>
        <dbReference type="Proteomes" id="UP000256829"/>
    </source>
</evidence>
<keyword evidence="3" id="KW-1185">Reference proteome</keyword>
<dbReference type="AlphaFoldDB" id="A0A3D8VBR1"/>
<dbReference type="Pfam" id="PF13223">
    <property type="entry name" value="DUF4031"/>
    <property type="match status" value="1"/>
</dbReference>
<accession>A0A3D8VBR1</accession>
<dbReference type="InterPro" id="IPR025109">
    <property type="entry name" value="DUF4031"/>
</dbReference>
<name>A0A3D8VBR1_9GAMM</name>
<comment type="caution">
    <text evidence="2">The sequence shown here is derived from an EMBL/GenBank/DDBJ whole genome shotgun (WGS) entry which is preliminary data.</text>
</comment>
<reference evidence="2 3" key="1">
    <citation type="submission" date="2018-08" db="EMBL/GenBank/DDBJ databases">
        <title>Lysobacter soli KCTC 22011, whole genome shotgun sequence.</title>
        <authorList>
            <person name="Zhang X."/>
            <person name="Feng G."/>
            <person name="Zhu H."/>
        </authorList>
    </citation>
    <scope>NUCLEOTIDE SEQUENCE [LARGE SCALE GENOMIC DNA]</scope>
    <source>
        <strain evidence="2 3">KCTC 22011</strain>
    </source>
</reference>
<organism evidence="2 3">
    <name type="scientific">Lysobacter soli</name>
    <dbReference type="NCBI Taxonomy" id="453783"/>
    <lineage>
        <taxon>Bacteria</taxon>
        <taxon>Pseudomonadati</taxon>
        <taxon>Pseudomonadota</taxon>
        <taxon>Gammaproteobacteria</taxon>
        <taxon>Lysobacterales</taxon>
        <taxon>Lysobacteraceae</taxon>
        <taxon>Lysobacter</taxon>
    </lineage>
</organism>
<gene>
    <name evidence="2" type="ORF">DX912_11360</name>
</gene>
<dbReference type="RefSeq" id="WP_115842637.1">
    <property type="nucleotide sequence ID" value="NZ_QTJR01000007.1"/>
</dbReference>
<evidence type="ECO:0000259" key="1">
    <source>
        <dbReference type="Pfam" id="PF13223"/>
    </source>
</evidence>
<protein>
    <submittedName>
        <fullName evidence="2">DUF4031 domain-containing protein</fullName>
    </submittedName>
</protein>